<dbReference type="Proteomes" id="UP001295794">
    <property type="component" value="Unassembled WGS sequence"/>
</dbReference>
<comment type="caution">
    <text evidence="1">The sequence shown here is derived from an EMBL/GenBank/DDBJ whole genome shotgun (WGS) entry which is preliminary data.</text>
</comment>
<evidence type="ECO:0000313" key="2">
    <source>
        <dbReference type="Proteomes" id="UP001295794"/>
    </source>
</evidence>
<proteinExistence type="predicted"/>
<dbReference type="EMBL" id="CAVNYO010000019">
    <property type="protein sequence ID" value="CAK5262494.1"/>
    <property type="molecule type" value="Genomic_DNA"/>
</dbReference>
<protein>
    <submittedName>
        <fullName evidence="1">Uncharacterized protein</fullName>
    </submittedName>
</protein>
<feature type="non-terminal residue" evidence="1">
    <location>
        <position position="111"/>
    </location>
</feature>
<dbReference type="AlphaFoldDB" id="A0AAD2JUF2"/>
<reference evidence="1" key="1">
    <citation type="submission" date="2023-11" db="EMBL/GenBank/DDBJ databases">
        <authorList>
            <person name="De Vega J J."/>
            <person name="De Vega J J."/>
        </authorList>
    </citation>
    <scope>NUCLEOTIDE SEQUENCE</scope>
</reference>
<accession>A0AAD2JUF2</accession>
<gene>
    <name evidence="1" type="ORF">MYCIT1_LOCUS1266</name>
</gene>
<evidence type="ECO:0000313" key="1">
    <source>
        <dbReference type="EMBL" id="CAK5262494.1"/>
    </source>
</evidence>
<keyword evidence="2" id="KW-1185">Reference proteome</keyword>
<name>A0AAD2JUF2_9AGAR</name>
<organism evidence="1 2">
    <name type="scientific">Mycena citricolor</name>
    <dbReference type="NCBI Taxonomy" id="2018698"/>
    <lineage>
        <taxon>Eukaryota</taxon>
        <taxon>Fungi</taxon>
        <taxon>Dikarya</taxon>
        <taxon>Basidiomycota</taxon>
        <taxon>Agaricomycotina</taxon>
        <taxon>Agaricomycetes</taxon>
        <taxon>Agaricomycetidae</taxon>
        <taxon>Agaricales</taxon>
        <taxon>Marasmiineae</taxon>
        <taxon>Mycenaceae</taxon>
        <taxon>Mycena</taxon>
    </lineage>
</organism>
<sequence>MPVLSGRWDNSVPGRRLWVSLSDNDQAIDLGAGFGGRGVAHVCADGQKMFDTARRRSRIQLRHTHISIAERRDHGPGRGLVRGQAVALARSRTLFSVPLYPLQPALGRQDR</sequence>